<comment type="caution">
    <text evidence="4">The sequence shown here is derived from an EMBL/GenBank/DDBJ whole genome shotgun (WGS) entry which is preliminary data.</text>
</comment>
<keyword evidence="2" id="KW-0812">Transmembrane</keyword>
<feature type="non-terminal residue" evidence="4">
    <location>
        <position position="92"/>
    </location>
</feature>
<evidence type="ECO:0000256" key="1">
    <source>
        <dbReference type="SAM" id="MobiDB-lite"/>
    </source>
</evidence>
<feature type="transmembrane region" description="Helical" evidence="2">
    <location>
        <begin position="54"/>
        <end position="71"/>
    </location>
</feature>
<sequence length="92" mass="9391">MTRSAWTAPSPKTARRSPPVPFLPQLQSAFGLLALIGLAFAISEDRRAVRPRTVALALALTVALALLLLKVPGVTAAFSGIAAGVDAVAAAT</sequence>
<dbReference type="Pfam" id="PF01773">
    <property type="entry name" value="Nucleos_tra2_N"/>
    <property type="match status" value="1"/>
</dbReference>
<keyword evidence="2" id="KW-0472">Membrane</keyword>
<dbReference type="InterPro" id="IPR002668">
    <property type="entry name" value="CNT_N_dom"/>
</dbReference>
<proteinExistence type="predicted"/>
<evidence type="ECO:0000259" key="3">
    <source>
        <dbReference type="Pfam" id="PF01773"/>
    </source>
</evidence>
<organism evidence="4 5">
    <name type="scientific">Rhodoplanes elegans</name>
    <dbReference type="NCBI Taxonomy" id="29408"/>
    <lineage>
        <taxon>Bacteria</taxon>
        <taxon>Pseudomonadati</taxon>
        <taxon>Pseudomonadota</taxon>
        <taxon>Alphaproteobacteria</taxon>
        <taxon>Hyphomicrobiales</taxon>
        <taxon>Nitrobacteraceae</taxon>
        <taxon>Rhodoplanes</taxon>
    </lineage>
</organism>
<accession>A0A327K1D8</accession>
<evidence type="ECO:0000313" key="4">
    <source>
        <dbReference type="EMBL" id="RAI31643.1"/>
    </source>
</evidence>
<dbReference type="RefSeq" id="WP_276330233.1">
    <property type="nucleotide sequence ID" value="NZ_NPEU01000484.1"/>
</dbReference>
<keyword evidence="2" id="KW-1133">Transmembrane helix</keyword>
<dbReference type="Proteomes" id="UP000248863">
    <property type="component" value="Unassembled WGS sequence"/>
</dbReference>
<feature type="transmembrane region" description="Helical" evidence="2">
    <location>
        <begin position="22"/>
        <end position="42"/>
    </location>
</feature>
<keyword evidence="5" id="KW-1185">Reference proteome</keyword>
<evidence type="ECO:0000313" key="5">
    <source>
        <dbReference type="Proteomes" id="UP000248863"/>
    </source>
</evidence>
<protein>
    <recommendedName>
        <fullName evidence="3">Concentrative nucleoside transporter N-terminal domain-containing protein</fullName>
    </recommendedName>
</protein>
<gene>
    <name evidence="4" type="ORF">CH338_25485</name>
</gene>
<reference evidence="4 5" key="1">
    <citation type="submission" date="2017-07" db="EMBL/GenBank/DDBJ databases">
        <title>Draft Genome Sequences of Select Purple Nonsulfur Bacteria.</title>
        <authorList>
            <person name="Lasarre B."/>
            <person name="Mckinlay J.B."/>
        </authorList>
    </citation>
    <scope>NUCLEOTIDE SEQUENCE [LARGE SCALE GENOMIC DNA]</scope>
    <source>
        <strain evidence="4 5">DSM 11907</strain>
    </source>
</reference>
<feature type="domain" description="Concentrative nucleoside transporter N-terminal" evidence="3">
    <location>
        <begin position="30"/>
        <end position="91"/>
    </location>
</feature>
<dbReference type="EMBL" id="NPEU01000484">
    <property type="protein sequence ID" value="RAI31643.1"/>
    <property type="molecule type" value="Genomic_DNA"/>
</dbReference>
<feature type="region of interest" description="Disordered" evidence="1">
    <location>
        <begin position="1"/>
        <end position="20"/>
    </location>
</feature>
<dbReference type="AlphaFoldDB" id="A0A327K1D8"/>
<evidence type="ECO:0000256" key="2">
    <source>
        <dbReference type="SAM" id="Phobius"/>
    </source>
</evidence>
<name>A0A327K1D8_9BRAD</name>